<name>A0A017SW02_9BACT</name>
<proteinExistence type="predicted"/>
<gene>
    <name evidence="1" type="ORF">CAP_8634</name>
</gene>
<comment type="caution">
    <text evidence="1">The sequence shown here is derived from an EMBL/GenBank/DDBJ whole genome shotgun (WGS) entry which is preliminary data.</text>
</comment>
<evidence type="ECO:0000313" key="2">
    <source>
        <dbReference type="Proteomes" id="UP000019678"/>
    </source>
</evidence>
<accession>A0A017SW02</accession>
<dbReference type="AlphaFoldDB" id="A0A017SW02"/>
<dbReference type="EMBL" id="ASRX01000088">
    <property type="protein sequence ID" value="EYF01129.1"/>
    <property type="molecule type" value="Genomic_DNA"/>
</dbReference>
<keyword evidence="2" id="KW-1185">Reference proteome</keyword>
<dbReference type="STRING" id="1192034.CAP_8634"/>
<dbReference type="Proteomes" id="UP000019678">
    <property type="component" value="Unassembled WGS sequence"/>
</dbReference>
<reference evidence="1 2" key="1">
    <citation type="submission" date="2013-05" db="EMBL/GenBank/DDBJ databases">
        <title>Genome assembly of Chondromyces apiculatus DSM 436.</title>
        <authorList>
            <person name="Sharma G."/>
            <person name="Khatri I."/>
            <person name="Kaur C."/>
            <person name="Mayilraj S."/>
            <person name="Subramanian S."/>
        </authorList>
    </citation>
    <scope>NUCLEOTIDE SEQUENCE [LARGE SCALE GENOMIC DNA]</scope>
    <source>
        <strain evidence="1 2">DSM 436</strain>
    </source>
</reference>
<organism evidence="1 2">
    <name type="scientific">Chondromyces apiculatus DSM 436</name>
    <dbReference type="NCBI Taxonomy" id="1192034"/>
    <lineage>
        <taxon>Bacteria</taxon>
        <taxon>Pseudomonadati</taxon>
        <taxon>Myxococcota</taxon>
        <taxon>Polyangia</taxon>
        <taxon>Polyangiales</taxon>
        <taxon>Polyangiaceae</taxon>
        <taxon>Chondromyces</taxon>
    </lineage>
</organism>
<sequence length="325" mass="35162">MRSDVSPFKVVLEGEPMELAAFAGQEPSWVSDAAALRDLVRLPSGMALPPRPRGDTSETPVLAPWREGMLATAVLCQPLRLGHPDKVVEARPDRSFGHGRVAFLAEPVWPACKQCETPLELCFQLAPGDLGPWLHAKGSLVAMFCFRCLPGSPETVFLSVVTPSFRVERPAGPTRSSSHTSTTTTRSVGALPVRWQVPPAMAMRYLLDRHGLWETGAGAAGVLLAREDEGIEVVDEVEDYTLDMLEEYSAWAEAVNGVTSQSCGSLGGYTAWDQADETPECTACGALMEHLLDWNGEQFLDGALHVFVCDRTAACGGTLEFVAEF</sequence>
<evidence type="ECO:0000313" key="1">
    <source>
        <dbReference type="EMBL" id="EYF01129.1"/>
    </source>
</evidence>
<protein>
    <recommendedName>
        <fullName evidence="3">DUF1963 domain-containing protein</fullName>
    </recommendedName>
</protein>
<evidence type="ECO:0008006" key="3">
    <source>
        <dbReference type="Google" id="ProtNLM"/>
    </source>
</evidence>